<organism evidence="10 11">
    <name type="scientific">Candidatus Dactylopiibacterium carminicum</name>
    <dbReference type="NCBI Taxonomy" id="857335"/>
    <lineage>
        <taxon>Bacteria</taxon>
        <taxon>Pseudomonadati</taxon>
        <taxon>Pseudomonadota</taxon>
        <taxon>Betaproteobacteria</taxon>
        <taxon>Rhodocyclales</taxon>
        <taxon>Rhodocyclaceae</taxon>
        <taxon>Candidatus Dactylopiibacterium</taxon>
    </lineage>
</organism>
<dbReference type="GO" id="GO:0009055">
    <property type="term" value="F:electron transfer activity"/>
    <property type="evidence" value="ECO:0007669"/>
    <property type="project" value="InterPro"/>
</dbReference>
<evidence type="ECO:0000259" key="8">
    <source>
        <dbReference type="PROSITE" id="PS51007"/>
    </source>
</evidence>
<keyword evidence="4" id="KW-0249">Electron transport</keyword>
<dbReference type="Gene3D" id="1.10.760.10">
    <property type="entry name" value="Cytochrome c-like domain"/>
    <property type="match status" value="1"/>
</dbReference>
<dbReference type="InterPro" id="IPR002327">
    <property type="entry name" value="Cyt_c_1A/1B"/>
</dbReference>
<reference evidence="10 11" key="2">
    <citation type="submission" date="2017-07" db="EMBL/GenBank/DDBJ databases">
        <title>Candidatus Dactylopiibacterium carminicum, a nitrogen-fixing symbiont of the cochineal insect Dactylopius coccus and Dactylopius opuntiae (Hemiptera: Coccoidea: Dactylopiidae).</title>
        <authorList>
            <person name="Vera A."/>
        </authorList>
    </citation>
    <scope>NUCLEOTIDE SEQUENCE [LARGE SCALE GENOMIC DNA]</scope>
    <source>
        <strain evidence="10 11">NFDCM</strain>
    </source>
</reference>
<dbReference type="GO" id="GO:0020037">
    <property type="term" value="F:heme binding"/>
    <property type="evidence" value="ECO:0007669"/>
    <property type="project" value="InterPro"/>
</dbReference>
<gene>
    <name evidence="9" type="ORF">BGI27_04605</name>
    <name evidence="10" type="ORF">CGU29_03390</name>
</gene>
<dbReference type="EMBL" id="NMRN01000006">
    <property type="protein sequence ID" value="PAS94585.1"/>
    <property type="molecule type" value="Genomic_DNA"/>
</dbReference>
<keyword evidence="7" id="KW-0732">Signal</keyword>
<dbReference type="InterPro" id="IPR009056">
    <property type="entry name" value="Cyt_c-like_dom"/>
</dbReference>
<keyword evidence="5 6" id="KW-0408">Iron</keyword>
<reference evidence="9 12" key="1">
    <citation type="submission" date="2016-08" db="EMBL/GenBank/DDBJ databases">
        <title>Candidatus Dactylopiibacterium carminicum genome sequence.</title>
        <authorList>
            <person name="Ramirez-Puebla S.T."/>
            <person name="Ormeno-Orrillo E."/>
            <person name="Vera-Ponce De Leon A."/>
            <person name="Luis L."/>
            <person name="Sanchez-Flores A."/>
            <person name="Monica R."/>
            <person name="Martinez-Romero E."/>
        </authorList>
    </citation>
    <scope>NUCLEOTIDE SEQUENCE [LARGE SCALE GENOMIC DNA]</scope>
    <source>
        <strain evidence="9">END1</strain>
    </source>
</reference>
<evidence type="ECO:0000256" key="6">
    <source>
        <dbReference type="PROSITE-ProRule" id="PRU00433"/>
    </source>
</evidence>
<feature type="domain" description="Cytochrome c" evidence="8">
    <location>
        <begin position="29"/>
        <end position="130"/>
    </location>
</feature>
<dbReference type="PANTHER" id="PTHR11961">
    <property type="entry name" value="CYTOCHROME C"/>
    <property type="match status" value="1"/>
</dbReference>
<evidence type="ECO:0000256" key="5">
    <source>
        <dbReference type="ARBA" id="ARBA00023004"/>
    </source>
</evidence>
<comment type="caution">
    <text evidence="10">The sequence shown here is derived from an EMBL/GenBank/DDBJ whole genome shotgun (WGS) entry which is preliminary data.</text>
</comment>
<dbReference type="Proteomes" id="UP000216107">
    <property type="component" value="Unassembled WGS sequence"/>
</dbReference>
<evidence type="ECO:0000313" key="11">
    <source>
        <dbReference type="Proteomes" id="UP000216107"/>
    </source>
</evidence>
<dbReference type="SUPFAM" id="SSF46626">
    <property type="entry name" value="Cytochrome c"/>
    <property type="match status" value="1"/>
</dbReference>
<sequence length="135" mass="14202">MNTPLRAIPSCCLALMLLGTASTSLAQTSAANGGERGFRQYCKACHSLTPGKGSRLGPALNGVPGQKAGTTPGYAYSDALKTSGIVWSEAEFMSYLRAPAKRIPGTKKLLPGVNNEQALQAIYRYLATLPRTGGR</sequence>
<evidence type="ECO:0000256" key="7">
    <source>
        <dbReference type="SAM" id="SignalP"/>
    </source>
</evidence>
<dbReference type="RefSeq" id="WP_095523738.1">
    <property type="nucleotide sequence ID" value="NZ_MDUX01000010.1"/>
</dbReference>
<keyword evidence="3 6" id="KW-0479">Metal-binding</keyword>
<feature type="chain" id="PRO_5013035338" description="Cytochrome c domain-containing protein" evidence="7">
    <location>
        <begin position="27"/>
        <end position="135"/>
    </location>
</feature>
<evidence type="ECO:0000313" key="12">
    <source>
        <dbReference type="Proteomes" id="UP000623509"/>
    </source>
</evidence>
<evidence type="ECO:0000256" key="2">
    <source>
        <dbReference type="ARBA" id="ARBA00022617"/>
    </source>
</evidence>
<name>A0A272EWV2_9RHOO</name>
<dbReference type="Proteomes" id="UP000623509">
    <property type="component" value="Unassembled WGS sequence"/>
</dbReference>
<keyword evidence="1" id="KW-0813">Transport</keyword>
<keyword evidence="2 6" id="KW-0349">Heme</keyword>
<dbReference type="GO" id="GO:0046872">
    <property type="term" value="F:metal ion binding"/>
    <property type="evidence" value="ECO:0007669"/>
    <property type="project" value="UniProtKB-KW"/>
</dbReference>
<evidence type="ECO:0000256" key="1">
    <source>
        <dbReference type="ARBA" id="ARBA00022448"/>
    </source>
</evidence>
<feature type="signal peptide" evidence="7">
    <location>
        <begin position="1"/>
        <end position="26"/>
    </location>
</feature>
<evidence type="ECO:0000313" key="9">
    <source>
        <dbReference type="EMBL" id="KAF7600025.1"/>
    </source>
</evidence>
<evidence type="ECO:0000313" key="10">
    <source>
        <dbReference type="EMBL" id="PAS94585.1"/>
    </source>
</evidence>
<evidence type="ECO:0000256" key="3">
    <source>
        <dbReference type="ARBA" id="ARBA00022723"/>
    </source>
</evidence>
<dbReference type="PROSITE" id="PS51007">
    <property type="entry name" value="CYTC"/>
    <property type="match status" value="1"/>
</dbReference>
<dbReference type="InterPro" id="IPR036909">
    <property type="entry name" value="Cyt_c-like_dom_sf"/>
</dbReference>
<dbReference type="EMBL" id="MDUX01000010">
    <property type="protein sequence ID" value="KAF7600025.1"/>
    <property type="molecule type" value="Genomic_DNA"/>
</dbReference>
<dbReference type="OrthoDB" id="9805828at2"/>
<dbReference type="AlphaFoldDB" id="A0A272EWV2"/>
<keyword evidence="12" id="KW-1185">Reference proteome</keyword>
<evidence type="ECO:0000256" key="4">
    <source>
        <dbReference type="ARBA" id="ARBA00022982"/>
    </source>
</evidence>
<accession>A0A272EWV2</accession>
<proteinExistence type="predicted"/>
<dbReference type="PRINTS" id="PR00604">
    <property type="entry name" value="CYTCHRMECIAB"/>
</dbReference>
<protein>
    <recommendedName>
        <fullName evidence="8">Cytochrome c domain-containing protein</fullName>
    </recommendedName>
</protein>